<feature type="transmembrane region" description="Helical" evidence="1">
    <location>
        <begin position="130"/>
        <end position="149"/>
    </location>
</feature>
<dbReference type="Proteomes" id="UP000779809">
    <property type="component" value="Unassembled WGS sequence"/>
</dbReference>
<feature type="transmembrane region" description="Helical" evidence="1">
    <location>
        <begin position="62"/>
        <end position="84"/>
    </location>
</feature>
<evidence type="ECO:0000256" key="1">
    <source>
        <dbReference type="SAM" id="Phobius"/>
    </source>
</evidence>
<comment type="caution">
    <text evidence="2">The sequence shown here is derived from an EMBL/GenBank/DDBJ whole genome shotgun (WGS) entry which is preliminary data.</text>
</comment>
<sequence length="422" mass="44974">MPNPFSRDRFGRPQVFAILLLLAFLAQALYVIARRPLAGGELGYIQTGELRLRGQSQSAPHFVSPLIAVIAAIPVVAAGRTSLVADDARDADLPIEDDSLRWPARLPFVLIGLLVGGSLWYVARRLYGNAGGYIALALYVFSPAVALSAHVGPGIVAMLGVFGIIYISIALAHTFYPSDVGFLRECRPRWKRVGLLVAAILLALGAAPGALLVLPIALAFMLYLLPAPGPNERSRWWMPFAVLAITTALALAALLALNGLRAAALAQQVSLSVAVLSWHFAATRFGLYAESLLWLTHYPALVVFLLLALAAYLASRRARYFGNTAPLLVIVLLWLLAVGGLAPDTLAYGAIPLRALPFLFLVLAGVAADMLDAKGAVLRRDVAAGMIAALLLSHAIIGMLELKRAGGVGHPFEVQGQMTSEK</sequence>
<feature type="transmembrane region" description="Helical" evidence="1">
    <location>
        <begin position="155"/>
        <end position="176"/>
    </location>
</feature>
<feature type="transmembrane region" description="Helical" evidence="1">
    <location>
        <begin position="382"/>
        <end position="400"/>
    </location>
</feature>
<feature type="transmembrane region" description="Helical" evidence="1">
    <location>
        <begin position="320"/>
        <end position="342"/>
    </location>
</feature>
<dbReference type="AlphaFoldDB" id="A0A932A7R7"/>
<feature type="transmembrane region" description="Helical" evidence="1">
    <location>
        <begin position="104"/>
        <end position="123"/>
    </location>
</feature>
<accession>A0A932A7R7</accession>
<feature type="transmembrane region" description="Helical" evidence="1">
    <location>
        <begin position="295"/>
        <end position="313"/>
    </location>
</feature>
<feature type="transmembrane region" description="Helical" evidence="1">
    <location>
        <begin position="348"/>
        <end position="370"/>
    </location>
</feature>
<name>A0A932A7R7_9BACT</name>
<evidence type="ECO:0008006" key="4">
    <source>
        <dbReference type="Google" id="ProtNLM"/>
    </source>
</evidence>
<keyword evidence="1" id="KW-1133">Transmembrane helix</keyword>
<feature type="transmembrane region" description="Helical" evidence="1">
    <location>
        <begin position="15"/>
        <end position="33"/>
    </location>
</feature>
<feature type="transmembrane region" description="Helical" evidence="1">
    <location>
        <begin position="269"/>
        <end position="289"/>
    </location>
</feature>
<proteinExistence type="predicted"/>
<protein>
    <recommendedName>
        <fullName evidence="4">Glycosyltransferase RgtA/B/C/D-like domain-containing protein</fullName>
    </recommendedName>
</protein>
<feature type="transmembrane region" description="Helical" evidence="1">
    <location>
        <begin position="236"/>
        <end position="257"/>
    </location>
</feature>
<evidence type="ECO:0000313" key="2">
    <source>
        <dbReference type="EMBL" id="MBI2678278.1"/>
    </source>
</evidence>
<keyword evidence="1" id="KW-0472">Membrane</keyword>
<keyword evidence="1" id="KW-0812">Transmembrane</keyword>
<dbReference type="EMBL" id="JACPNR010000006">
    <property type="protein sequence ID" value="MBI2678278.1"/>
    <property type="molecule type" value="Genomic_DNA"/>
</dbReference>
<evidence type="ECO:0000313" key="3">
    <source>
        <dbReference type="Proteomes" id="UP000779809"/>
    </source>
</evidence>
<organism evidence="2 3">
    <name type="scientific">Candidatus Korobacter versatilis</name>
    <dbReference type="NCBI Taxonomy" id="658062"/>
    <lineage>
        <taxon>Bacteria</taxon>
        <taxon>Pseudomonadati</taxon>
        <taxon>Acidobacteriota</taxon>
        <taxon>Terriglobia</taxon>
        <taxon>Terriglobales</taxon>
        <taxon>Candidatus Korobacteraceae</taxon>
        <taxon>Candidatus Korobacter</taxon>
    </lineage>
</organism>
<reference evidence="2" key="1">
    <citation type="submission" date="2020-07" db="EMBL/GenBank/DDBJ databases">
        <title>Huge and variable diversity of episymbiotic CPR bacteria and DPANN archaea in groundwater ecosystems.</title>
        <authorList>
            <person name="He C.Y."/>
            <person name="Keren R."/>
            <person name="Whittaker M."/>
            <person name="Farag I.F."/>
            <person name="Doudna J."/>
            <person name="Cate J.H.D."/>
            <person name="Banfield J.F."/>
        </authorList>
    </citation>
    <scope>NUCLEOTIDE SEQUENCE</scope>
    <source>
        <strain evidence="2">NC_groundwater_580_Pr5_B-0.1um_64_19</strain>
    </source>
</reference>
<feature type="transmembrane region" description="Helical" evidence="1">
    <location>
        <begin position="196"/>
        <end position="224"/>
    </location>
</feature>
<gene>
    <name evidence="2" type="ORF">HYX28_05815</name>
</gene>